<name>A0ABQ8IR40_DERPT</name>
<protein>
    <submittedName>
        <fullName evidence="1">Uncharacterized protein</fullName>
    </submittedName>
</protein>
<reference evidence="1 2" key="2">
    <citation type="journal article" date="2022" name="Mol. Biol. Evol.">
        <title>Comparative Genomics Reveals Insights into the Divergent Evolution of Astigmatic Mites and Household Pest Adaptations.</title>
        <authorList>
            <person name="Xiong Q."/>
            <person name="Wan A.T."/>
            <person name="Liu X."/>
            <person name="Fung C.S."/>
            <person name="Xiao X."/>
            <person name="Malainual N."/>
            <person name="Hou J."/>
            <person name="Wang L."/>
            <person name="Wang M."/>
            <person name="Yang K.Y."/>
            <person name="Cui Y."/>
            <person name="Leung E.L."/>
            <person name="Nong W."/>
            <person name="Shin S.K."/>
            <person name="Au S.W."/>
            <person name="Jeong K.Y."/>
            <person name="Chew F.T."/>
            <person name="Hui J.H."/>
            <person name="Leung T.F."/>
            <person name="Tungtrongchitr A."/>
            <person name="Zhong N."/>
            <person name="Liu Z."/>
            <person name="Tsui S.K."/>
        </authorList>
    </citation>
    <scope>NUCLEOTIDE SEQUENCE [LARGE SCALE GENOMIC DNA]</scope>
    <source>
        <strain evidence="1">Derp</strain>
    </source>
</reference>
<proteinExistence type="predicted"/>
<comment type="caution">
    <text evidence="1">The sequence shown here is derived from an EMBL/GenBank/DDBJ whole genome shotgun (WGS) entry which is preliminary data.</text>
</comment>
<reference evidence="1 2" key="1">
    <citation type="journal article" date="2018" name="J. Allergy Clin. Immunol.">
        <title>High-quality assembly of Dermatophagoides pteronyssinus genome and transcriptome reveals a wide range of novel allergens.</title>
        <authorList>
            <person name="Liu X.Y."/>
            <person name="Yang K.Y."/>
            <person name="Wang M.Q."/>
            <person name="Kwok J.S."/>
            <person name="Zeng X."/>
            <person name="Yang Z."/>
            <person name="Xiao X.J."/>
            <person name="Lau C.P."/>
            <person name="Li Y."/>
            <person name="Huang Z.M."/>
            <person name="Ba J.G."/>
            <person name="Yim A.K."/>
            <person name="Ouyang C.Y."/>
            <person name="Ngai S.M."/>
            <person name="Chan T.F."/>
            <person name="Leung E.L."/>
            <person name="Liu L."/>
            <person name="Liu Z.G."/>
            <person name="Tsui S.K."/>
        </authorList>
    </citation>
    <scope>NUCLEOTIDE SEQUENCE [LARGE SCALE GENOMIC DNA]</scope>
    <source>
        <strain evidence="1">Derp</strain>
    </source>
</reference>
<gene>
    <name evidence="1" type="ORF">DERP_006611</name>
</gene>
<sequence length="151" mass="16875">MLHNGHIHVTLNHNVMQYHPRINVNNISDLVHIYSTVGERVPICRRNILLNICATSFFASNSIRLRLLINCNNRFVLYNSCDNCATPISVCGSVSPVPYNIFLMSNKFFDISSCAFSAFLSPFSNANNASCKLFINSNGLFVDLPNNGMID</sequence>
<dbReference type="Proteomes" id="UP000887458">
    <property type="component" value="Unassembled WGS sequence"/>
</dbReference>
<evidence type="ECO:0000313" key="1">
    <source>
        <dbReference type="EMBL" id="KAH9412647.1"/>
    </source>
</evidence>
<dbReference type="EMBL" id="NJHN03000129">
    <property type="protein sequence ID" value="KAH9412647.1"/>
    <property type="molecule type" value="Genomic_DNA"/>
</dbReference>
<evidence type="ECO:0000313" key="2">
    <source>
        <dbReference type="Proteomes" id="UP000887458"/>
    </source>
</evidence>
<keyword evidence="2" id="KW-1185">Reference proteome</keyword>
<organism evidence="1 2">
    <name type="scientific">Dermatophagoides pteronyssinus</name>
    <name type="common">European house dust mite</name>
    <dbReference type="NCBI Taxonomy" id="6956"/>
    <lineage>
        <taxon>Eukaryota</taxon>
        <taxon>Metazoa</taxon>
        <taxon>Ecdysozoa</taxon>
        <taxon>Arthropoda</taxon>
        <taxon>Chelicerata</taxon>
        <taxon>Arachnida</taxon>
        <taxon>Acari</taxon>
        <taxon>Acariformes</taxon>
        <taxon>Sarcoptiformes</taxon>
        <taxon>Astigmata</taxon>
        <taxon>Psoroptidia</taxon>
        <taxon>Analgoidea</taxon>
        <taxon>Pyroglyphidae</taxon>
        <taxon>Dermatophagoidinae</taxon>
        <taxon>Dermatophagoides</taxon>
    </lineage>
</organism>
<accession>A0ABQ8IR40</accession>